<dbReference type="AlphaFoldDB" id="A0A834FIA6"/>
<feature type="compositionally biased region" description="Polar residues" evidence="1">
    <location>
        <begin position="1"/>
        <end position="13"/>
    </location>
</feature>
<accession>A0A834FIA6</accession>
<protein>
    <submittedName>
        <fullName evidence="2">Uncharacterized protein</fullName>
    </submittedName>
</protein>
<gene>
    <name evidence="2" type="ORF">FQA47_001332</name>
</gene>
<proteinExistence type="predicted"/>
<feature type="region of interest" description="Disordered" evidence="1">
    <location>
        <begin position="1"/>
        <end position="37"/>
    </location>
</feature>
<comment type="caution">
    <text evidence="2">The sequence shown here is derived from an EMBL/GenBank/DDBJ whole genome shotgun (WGS) entry which is preliminary data.</text>
</comment>
<reference evidence="2" key="1">
    <citation type="journal article" name="BMC Genomics">
        <title>Long-read sequencing and de novo genome assembly of marine medaka (Oryzias melastigma).</title>
        <authorList>
            <person name="Liang P."/>
            <person name="Saqib H.S.A."/>
            <person name="Ni X."/>
            <person name="Shen Y."/>
        </authorList>
    </citation>
    <scope>NUCLEOTIDE SEQUENCE</scope>
    <source>
        <strain evidence="2">Bigg-433</strain>
    </source>
</reference>
<evidence type="ECO:0000313" key="3">
    <source>
        <dbReference type="Proteomes" id="UP000646548"/>
    </source>
</evidence>
<organism evidence="2 3">
    <name type="scientific">Oryzias melastigma</name>
    <name type="common">Marine medaka</name>
    <dbReference type="NCBI Taxonomy" id="30732"/>
    <lineage>
        <taxon>Eukaryota</taxon>
        <taxon>Metazoa</taxon>
        <taxon>Chordata</taxon>
        <taxon>Craniata</taxon>
        <taxon>Vertebrata</taxon>
        <taxon>Euteleostomi</taxon>
        <taxon>Actinopterygii</taxon>
        <taxon>Neopterygii</taxon>
        <taxon>Teleostei</taxon>
        <taxon>Neoteleostei</taxon>
        <taxon>Acanthomorphata</taxon>
        <taxon>Ovalentaria</taxon>
        <taxon>Atherinomorphae</taxon>
        <taxon>Beloniformes</taxon>
        <taxon>Adrianichthyidae</taxon>
        <taxon>Oryziinae</taxon>
        <taxon>Oryzias</taxon>
    </lineage>
</organism>
<evidence type="ECO:0000256" key="1">
    <source>
        <dbReference type="SAM" id="MobiDB-lite"/>
    </source>
</evidence>
<name>A0A834FIA6_ORYME</name>
<evidence type="ECO:0000313" key="2">
    <source>
        <dbReference type="EMBL" id="KAF6734571.1"/>
    </source>
</evidence>
<dbReference type="EMBL" id="WKFB01000132">
    <property type="protein sequence ID" value="KAF6734571.1"/>
    <property type="molecule type" value="Genomic_DNA"/>
</dbReference>
<dbReference type="Proteomes" id="UP000646548">
    <property type="component" value="Unassembled WGS sequence"/>
</dbReference>
<sequence length="99" mass="11098">MGNSGTTHNQWRLVNTERLVTPGRDPARRQRKTPPDSIKELLRHTVSVSCGCGWMRDGGGFHGDLEGMMGYDCSGPQPVLPPFSRLSQVFREERRKDAS</sequence>
<feature type="compositionally biased region" description="Basic and acidic residues" evidence="1">
    <location>
        <begin position="25"/>
        <end position="37"/>
    </location>
</feature>